<accession>A0ABD0M2E1</accession>
<feature type="chain" id="PRO_5044856547" evidence="2">
    <location>
        <begin position="21"/>
        <end position="85"/>
    </location>
</feature>
<evidence type="ECO:0000313" key="3">
    <source>
        <dbReference type="EMBL" id="KAK7505377.1"/>
    </source>
</evidence>
<feature type="region of interest" description="Disordered" evidence="1">
    <location>
        <begin position="26"/>
        <end position="45"/>
    </location>
</feature>
<evidence type="ECO:0000313" key="4">
    <source>
        <dbReference type="Proteomes" id="UP001519460"/>
    </source>
</evidence>
<dbReference type="EMBL" id="JACVVK020000011">
    <property type="protein sequence ID" value="KAK7505377.1"/>
    <property type="molecule type" value="Genomic_DNA"/>
</dbReference>
<reference evidence="3 4" key="1">
    <citation type="journal article" date="2023" name="Sci. Data">
        <title>Genome assembly of the Korean intertidal mud-creeper Batillaria attramentaria.</title>
        <authorList>
            <person name="Patra A.K."/>
            <person name="Ho P.T."/>
            <person name="Jun S."/>
            <person name="Lee S.J."/>
            <person name="Kim Y."/>
            <person name="Won Y.J."/>
        </authorList>
    </citation>
    <scope>NUCLEOTIDE SEQUENCE [LARGE SCALE GENOMIC DNA]</scope>
    <source>
        <strain evidence="3">Wonlab-2016</strain>
    </source>
</reference>
<feature type="signal peptide" evidence="2">
    <location>
        <begin position="1"/>
        <end position="20"/>
    </location>
</feature>
<gene>
    <name evidence="3" type="ORF">BaRGS_00003539</name>
</gene>
<organism evidence="3 4">
    <name type="scientific">Batillaria attramentaria</name>
    <dbReference type="NCBI Taxonomy" id="370345"/>
    <lineage>
        <taxon>Eukaryota</taxon>
        <taxon>Metazoa</taxon>
        <taxon>Spiralia</taxon>
        <taxon>Lophotrochozoa</taxon>
        <taxon>Mollusca</taxon>
        <taxon>Gastropoda</taxon>
        <taxon>Caenogastropoda</taxon>
        <taxon>Sorbeoconcha</taxon>
        <taxon>Cerithioidea</taxon>
        <taxon>Batillariidae</taxon>
        <taxon>Batillaria</taxon>
    </lineage>
</organism>
<keyword evidence="4" id="KW-1185">Reference proteome</keyword>
<name>A0ABD0M2E1_9CAEN</name>
<protein>
    <submittedName>
        <fullName evidence="3">Uncharacterized protein</fullName>
    </submittedName>
</protein>
<comment type="caution">
    <text evidence="3">The sequence shown here is derived from an EMBL/GenBank/DDBJ whole genome shotgun (WGS) entry which is preliminary data.</text>
</comment>
<proteinExistence type="predicted"/>
<keyword evidence="2" id="KW-0732">Signal</keyword>
<dbReference type="AlphaFoldDB" id="A0ABD0M2E1"/>
<dbReference type="Proteomes" id="UP001519460">
    <property type="component" value="Unassembled WGS sequence"/>
</dbReference>
<feature type="compositionally biased region" description="Polar residues" evidence="1">
    <location>
        <begin position="34"/>
        <end position="45"/>
    </location>
</feature>
<sequence length="85" mass="9685">MPSRHLTVCLLGAGLMTAEATNDATKPTRVNVPTEPQTREASSLSRVQVKNLTSLRNRIPKRNCSVHNECRRRRQLNRGKHRLQQ</sequence>
<evidence type="ECO:0000256" key="2">
    <source>
        <dbReference type="SAM" id="SignalP"/>
    </source>
</evidence>
<evidence type="ECO:0000256" key="1">
    <source>
        <dbReference type="SAM" id="MobiDB-lite"/>
    </source>
</evidence>